<accession>A0A0K2XE71</accession>
<dbReference type="AlphaFoldDB" id="A0A0K2XE71"/>
<organism evidence="1 2">
    <name type="scientific">Helicobacter ailurogastricus</name>
    <dbReference type="NCBI Taxonomy" id="1578720"/>
    <lineage>
        <taxon>Bacteria</taxon>
        <taxon>Pseudomonadati</taxon>
        <taxon>Campylobacterota</taxon>
        <taxon>Epsilonproteobacteria</taxon>
        <taxon>Campylobacterales</taxon>
        <taxon>Helicobacteraceae</taxon>
        <taxon>Helicobacter</taxon>
    </lineage>
</organism>
<reference evidence="1 2" key="1">
    <citation type="submission" date="2014-12" db="EMBL/GenBank/DDBJ databases">
        <authorList>
            <person name="Jaenicke S."/>
        </authorList>
    </citation>
    <scope>NUCLEOTIDE SEQUENCE [LARGE SCALE GENOMIC DNA]</scope>
    <source>
        <strain evidence="1">ASB9</strain>
    </source>
</reference>
<name>A0A0K2XE71_9HELI</name>
<proteinExistence type="predicted"/>
<sequence length="54" mass="6234">MSTQTQRRKIGRHPVTSFLKPLKKGGIVAREFRSQLHKLYQFLPAGLASHLFWA</sequence>
<gene>
    <name evidence="1" type="ORF">HAL09_04180</name>
</gene>
<dbReference type="Proteomes" id="UP000041394">
    <property type="component" value="Unassembled WGS sequence"/>
</dbReference>
<evidence type="ECO:0000313" key="2">
    <source>
        <dbReference type="Proteomes" id="UP000041394"/>
    </source>
</evidence>
<evidence type="ECO:0000313" key="1">
    <source>
        <dbReference type="EMBL" id="CRF43863.1"/>
    </source>
</evidence>
<protein>
    <submittedName>
        <fullName evidence="1">Uncharacterized protein</fullName>
    </submittedName>
</protein>
<dbReference type="EMBL" id="CDMN01000014">
    <property type="protein sequence ID" value="CRF43863.1"/>
    <property type="molecule type" value="Genomic_DNA"/>
</dbReference>